<keyword evidence="3 6" id="KW-0238">DNA-binding</keyword>
<evidence type="ECO:0000256" key="2">
    <source>
        <dbReference type="ARBA" id="ARBA00023015"/>
    </source>
</evidence>
<dbReference type="GeneID" id="78294782"/>
<evidence type="ECO:0000313" key="6">
    <source>
        <dbReference type="EMBL" id="PVY43576.1"/>
    </source>
</evidence>
<dbReference type="InterPro" id="IPR036388">
    <property type="entry name" value="WH-like_DNA-bd_sf"/>
</dbReference>
<dbReference type="InterPro" id="IPR046335">
    <property type="entry name" value="LacI/GalR-like_sensor"/>
</dbReference>
<dbReference type="SUPFAM" id="SSF46785">
    <property type="entry name" value="Winged helix' DNA-binding domain"/>
    <property type="match status" value="1"/>
</dbReference>
<name>A0A2U1B4F6_9BACT</name>
<dbReference type="Pfam" id="PF00392">
    <property type="entry name" value="GntR"/>
    <property type="match status" value="1"/>
</dbReference>
<dbReference type="AlphaFoldDB" id="A0A2U1B4F6"/>
<dbReference type="RefSeq" id="WP_116883477.1">
    <property type="nucleotide sequence ID" value="NZ_CABMMC010000074.1"/>
</dbReference>
<gene>
    <name evidence="6" type="ORF">C8D82_108103</name>
</gene>
<reference evidence="6 7" key="1">
    <citation type="submission" date="2018-04" db="EMBL/GenBank/DDBJ databases">
        <title>Genomic Encyclopedia of Type Strains, Phase IV (KMG-IV): sequencing the most valuable type-strain genomes for metagenomic binning, comparative biology and taxonomic classification.</title>
        <authorList>
            <person name="Goeker M."/>
        </authorList>
    </citation>
    <scope>NUCLEOTIDE SEQUENCE [LARGE SCALE GENOMIC DNA]</scope>
    <source>
        <strain evidence="6 7">DSM 14823</strain>
    </source>
</reference>
<dbReference type="PANTHER" id="PTHR30146">
    <property type="entry name" value="LACI-RELATED TRANSCRIPTIONAL REPRESSOR"/>
    <property type="match status" value="1"/>
</dbReference>
<keyword evidence="7" id="KW-1185">Reference proteome</keyword>
<dbReference type="OrthoDB" id="4268837at2"/>
<organism evidence="6 7">
    <name type="scientific">Victivallis vadensis</name>
    <dbReference type="NCBI Taxonomy" id="172901"/>
    <lineage>
        <taxon>Bacteria</taxon>
        <taxon>Pseudomonadati</taxon>
        <taxon>Lentisphaerota</taxon>
        <taxon>Lentisphaeria</taxon>
        <taxon>Victivallales</taxon>
        <taxon>Victivallaceae</taxon>
        <taxon>Victivallis</taxon>
    </lineage>
</organism>
<keyword evidence="4" id="KW-0804">Transcription</keyword>
<keyword evidence="2" id="KW-0805">Transcription regulation</keyword>
<dbReference type="PANTHER" id="PTHR30146:SF148">
    <property type="entry name" value="HTH-TYPE TRANSCRIPTIONAL REPRESSOR PURR-RELATED"/>
    <property type="match status" value="1"/>
</dbReference>
<dbReference type="GO" id="GO:0000976">
    <property type="term" value="F:transcription cis-regulatory region binding"/>
    <property type="evidence" value="ECO:0007669"/>
    <property type="project" value="TreeGrafter"/>
</dbReference>
<evidence type="ECO:0000313" key="7">
    <source>
        <dbReference type="Proteomes" id="UP000245959"/>
    </source>
</evidence>
<dbReference type="GO" id="GO:0003700">
    <property type="term" value="F:DNA-binding transcription factor activity"/>
    <property type="evidence" value="ECO:0007669"/>
    <property type="project" value="InterPro"/>
</dbReference>
<comment type="caution">
    <text evidence="6">The sequence shown here is derived from an EMBL/GenBank/DDBJ whole genome shotgun (WGS) entry which is preliminary data.</text>
</comment>
<protein>
    <submittedName>
        <fullName evidence="6">DNA-binding LacI/PurR family transcriptional regulator</fullName>
    </submittedName>
</protein>
<dbReference type="InterPro" id="IPR028082">
    <property type="entry name" value="Peripla_BP_I"/>
</dbReference>
<dbReference type="EMBL" id="QEKH01000008">
    <property type="protein sequence ID" value="PVY43576.1"/>
    <property type="molecule type" value="Genomic_DNA"/>
</dbReference>
<evidence type="ECO:0000256" key="4">
    <source>
        <dbReference type="ARBA" id="ARBA00023163"/>
    </source>
</evidence>
<accession>A0A2U1B4F6</accession>
<dbReference type="Proteomes" id="UP000245959">
    <property type="component" value="Unassembled WGS sequence"/>
</dbReference>
<dbReference type="InterPro" id="IPR036390">
    <property type="entry name" value="WH_DNA-bd_sf"/>
</dbReference>
<sequence>MESLFDETRAYVTGRIASLLEAGENKLPTDHELAAEITASYATLRLVMKELEQQGFIRRIRGSGTYLTAQAATLLADSRRRRLHIYAPGFPQAPECDYGALLLETLRNQAEARNWKSEFTLVRSHREFVERLDRELPRADAVIYLPPTEPFSLEAVGRLARFGSRPLVVLDCELSNIAIDNITSDNRRGGMLAAAHLLVNGHRNIALLLCEPLLPQSQARIQGFRDALELAGLRAELIDCHVRAEDPRDLFARRAMLERLKRPYEFTAVFAISDAGAFGALQAFEELHLVAGRDISLVGFDGIPAGEALTPRLTTVAQPVGEICRTAIDWLDEPPHSHSKCQLSPVLRPGETVHTIVPSAVSQ</sequence>
<evidence type="ECO:0000256" key="3">
    <source>
        <dbReference type="ARBA" id="ARBA00023125"/>
    </source>
</evidence>
<dbReference type="Gene3D" id="1.10.10.10">
    <property type="entry name" value="Winged helix-like DNA-binding domain superfamily/Winged helix DNA-binding domain"/>
    <property type="match status" value="1"/>
</dbReference>
<dbReference type="SUPFAM" id="SSF53822">
    <property type="entry name" value="Periplasmic binding protein-like I"/>
    <property type="match status" value="1"/>
</dbReference>
<dbReference type="PROSITE" id="PS50949">
    <property type="entry name" value="HTH_GNTR"/>
    <property type="match status" value="1"/>
</dbReference>
<keyword evidence="1" id="KW-0678">Repressor</keyword>
<dbReference type="Pfam" id="PF13377">
    <property type="entry name" value="Peripla_BP_3"/>
    <property type="match status" value="1"/>
</dbReference>
<dbReference type="CDD" id="cd06267">
    <property type="entry name" value="PBP1_LacI_sugar_binding-like"/>
    <property type="match status" value="1"/>
</dbReference>
<evidence type="ECO:0000259" key="5">
    <source>
        <dbReference type="PROSITE" id="PS50949"/>
    </source>
</evidence>
<evidence type="ECO:0000256" key="1">
    <source>
        <dbReference type="ARBA" id="ARBA00022491"/>
    </source>
</evidence>
<proteinExistence type="predicted"/>
<dbReference type="InterPro" id="IPR000524">
    <property type="entry name" value="Tscrpt_reg_HTH_GntR"/>
</dbReference>
<feature type="domain" description="HTH gntR-type" evidence="5">
    <location>
        <begin position="2"/>
        <end position="70"/>
    </location>
</feature>
<dbReference type="Gene3D" id="3.40.50.2300">
    <property type="match status" value="2"/>
</dbReference>